<evidence type="ECO:0000313" key="2">
    <source>
        <dbReference type="Proteomes" id="UP000188268"/>
    </source>
</evidence>
<gene>
    <name evidence="1" type="ORF">CCACVL1_16367</name>
</gene>
<organism evidence="1 2">
    <name type="scientific">Corchorus capsularis</name>
    <name type="common">Jute</name>
    <dbReference type="NCBI Taxonomy" id="210143"/>
    <lineage>
        <taxon>Eukaryota</taxon>
        <taxon>Viridiplantae</taxon>
        <taxon>Streptophyta</taxon>
        <taxon>Embryophyta</taxon>
        <taxon>Tracheophyta</taxon>
        <taxon>Spermatophyta</taxon>
        <taxon>Magnoliopsida</taxon>
        <taxon>eudicotyledons</taxon>
        <taxon>Gunneridae</taxon>
        <taxon>Pentapetalae</taxon>
        <taxon>rosids</taxon>
        <taxon>malvids</taxon>
        <taxon>Malvales</taxon>
        <taxon>Malvaceae</taxon>
        <taxon>Grewioideae</taxon>
        <taxon>Apeibeae</taxon>
        <taxon>Corchorus</taxon>
    </lineage>
</organism>
<name>A0A1R3HXB1_COCAP</name>
<dbReference type="EMBL" id="AWWV01011048">
    <property type="protein sequence ID" value="OMO74997.1"/>
    <property type="molecule type" value="Genomic_DNA"/>
</dbReference>
<comment type="caution">
    <text evidence="1">The sequence shown here is derived from an EMBL/GenBank/DDBJ whole genome shotgun (WGS) entry which is preliminary data.</text>
</comment>
<protein>
    <submittedName>
        <fullName evidence="1">Uncharacterized protein</fullName>
    </submittedName>
</protein>
<dbReference type="Proteomes" id="UP000188268">
    <property type="component" value="Unassembled WGS sequence"/>
</dbReference>
<dbReference type="AlphaFoldDB" id="A0A1R3HXB1"/>
<proteinExistence type="predicted"/>
<reference evidence="1 2" key="1">
    <citation type="submission" date="2013-09" db="EMBL/GenBank/DDBJ databases">
        <title>Corchorus capsularis genome sequencing.</title>
        <authorList>
            <person name="Alam M."/>
            <person name="Haque M.S."/>
            <person name="Islam M.S."/>
            <person name="Emdad E.M."/>
            <person name="Islam M.M."/>
            <person name="Ahmed B."/>
            <person name="Halim A."/>
            <person name="Hossen Q.M.M."/>
            <person name="Hossain M.Z."/>
            <person name="Ahmed R."/>
            <person name="Khan M.M."/>
            <person name="Islam R."/>
            <person name="Rashid M.M."/>
            <person name="Khan S.A."/>
            <person name="Rahman M.S."/>
            <person name="Alam M."/>
        </authorList>
    </citation>
    <scope>NUCLEOTIDE SEQUENCE [LARGE SCALE GENOMIC DNA]</scope>
    <source>
        <strain evidence="2">cv. CVL-1</strain>
        <tissue evidence="1">Whole seedling</tissue>
    </source>
</reference>
<evidence type="ECO:0000313" key="1">
    <source>
        <dbReference type="EMBL" id="OMO74997.1"/>
    </source>
</evidence>
<sequence length="19" mass="2103">MASLGGQKENPMDEDLVRL</sequence>
<keyword evidence="2" id="KW-1185">Reference proteome</keyword>
<accession>A0A1R3HXB1</accession>